<dbReference type="PANTHER" id="PTHR38107:SF4">
    <property type="entry name" value="LYSOZYME"/>
    <property type="match status" value="1"/>
</dbReference>
<name>A0A227KQN2_9BURK</name>
<dbReference type="Proteomes" id="UP000214610">
    <property type="component" value="Unassembled WGS sequence"/>
</dbReference>
<dbReference type="InterPro" id="IPR002196">
    <property type="entry name" value="Glyco_hydro_24"/>
</dbReference>
<dbReference type="InterPro" id="IPR034690">
    <property type="entry name" value="Endolysin_T4_type"/>
</dbReference>
<evidence type="ECO:0000256" key="3">
    <source>
        <dbReference type="ARBA" id="ARBA00022638"/>
    </source>
</evidence>
<comment type="caution">
    <text evidence="8">The sequence shown here is derived from an EMBL/GenBank/DDBJ whole genome shotgun (WGS) entry which is preliminary data.</text>
</comment>
<evidence type="ECO:0000256" key="4">
    <source>
        <dbReference type="ARBA" id="ARBA00022801"/>
    </source>
</evidence>
<dbReference type="PANTHER" id="PTHR38107">
    <property type="match status" value="1"/>
</dbReference>
<evidence type="ECO:0000256" key="7">
    <source>
        <dbReference type="RuleBase" id="RU003788"/>
    </source>
</evidence>
<dbReference type="RefSeq" id="WP_066590699.1">
    <property type="nucleotide sequence ID" value="NZ_CP065313.1"/>
</dbReference>
<accession>A0A227KQN2</accession>
<evidence type="ECO:0000313" key="9">
    <source>
        <dbReference type="Proteomes" id="UP000214610"/>
    </source>
</evidence>
<evidence type="ECO:0000256" key="6">
    <source>
        <dbReference type="ARBA" id="ARBA00023295"/>
    </source>
</evidence>
<dbReference type="EMBL" id="NHMP01000001">
    <property type="protein sequence ID" value="OXE50840.1"/>
    <property type="molecule type" value="Genomic_DNA"/>
</dbReference>
<reference evidence="9" key="1">
    <citation type="submission" date="2017-05" db="EMBL/GenBank/DDBJ databases">
        <title>Improved OligoMM genomes.</title>
        <authorList>
            <person name="Garzetti D."/>
        </authorList>
    </citation>
    <scope>NUCLEOTIDE SEQUENCE [LARGE SCALE GENOMIC DNA]</scope>
    <source>
        <strain evidence="9">YL45</strain>
    </source>
</reference>
<dbReference type="SUPFAM" id="SSF53955">
    <property type="entry name" value="Lysozyme-like"/>
    <property type="match status" value="1"/>
</dbReference>
<keyword evidence="2 7" id="KW-0929">Antimicrobial</keyword>
<dbReference type="CDD" id="cd00737">
    <property type="entry name" value="lyz_endolysin_autolysin"/>
    <property type="match status" value="1"/>
</dbReference>
<proteinExistence type="inferred from homology"/>
<evidence type="ECO:0000313" key="8">
    <source>
        <dbReference type="EMBL" id="OXE50840.1"/>
    </source>
</evidence>
<keyword evidence="9" id="KW-1185">Reference proteome</keyword>
<sequence>MNHSTSNQEEKLPFSQWNPLVAENFVKEWEGLRLKAYKCSANTLTIGYGHTKNVKPGQTITKQQADKYLKDDLTEHAEALSKYVTCKLTEGQYIALLDLAFNVGVGAVAKSKTLELLNAGKIEEAKKGFLSFAKQKMKDKNGNILRDEHRRIMYEVVNGLMNRRKAEVALM</sequence>
<comment type="similarity">
    <text evidence="7">Belongs to the glycosyl hydrolase 24 family.</text>
</comment>
<evidence type="ECO:0000256" key="2">
    <source>
        <dbReference type="ARBA" id="ARBA00022529"/>
    </source>
</evidence>
<dbReference type="InterPro" id="IPR051018">
    <property type="entry name" value="Bacteriophage_GH24"/>
</dbReference>
<dbReference type="Pfam" id="PF00959">
    <property type="entry name" value="Phage_lysozyme"/>
    <property type="match status" value="1"/>
</dbReference>
<dbReference type="GO" id="GO:0042742">
    <property type="term" value="P:defense response to bacterium"/>
    <property type="evidence" value="ECO:0007669"/>
    <property type="project" value="UniProtKB-KW"/>
</dbReference>
<keyword evidence="6 7" id="KW-0326">Glycosidase</keyword>
<keyword evidence="5" id="KW-1035">Host cytoplasm</keyword>
<keyword evidence="4 7" id="KW-0378">Hydrolase</keyword>
<dbReference type="AlphaFoldDB" id="A0A227KQN2"/>
<dbReference type="GO" id="GO:0016998">
    <property type="term" value="P:cell wall macromolecule catabolic process"/>
    <property type="evidence" value="ECO:0007669"/>
    <property type="project" value="InterPro"/>
</dbReference>
<dbReference type="InterPro" id="IPR023347">
    <property type="entry name" value="Lysozyme_dom_sf"/>
</dbReference>
<evidence type="ECO:0000256" key="1">
    <source>
        <dbReference type="ARBA" id="ARBA00000632"/>
    </source>
</evidence>
<dbReference type="InterPro" id="IPR023346">
    <property type="entry name" value="Lysozyme-like_dom_sf"/>
</dbReference>
<dbReference type="InterPro" id="IPR033907">
    <property type="entry name" value="Endolysin_autolysin"/>
</dbReference>
<dbReference type="HAMAP" id="MF_04110">
    <property type="entry name" value="ENDOLYSIN_T4"/>
    <property type="match status" value="1"/>
</dbReference>
<dbReference type="EC" id="3.2.1.17" evidence="7"/>
<gene>
    <name evidence="8" type="ORF">ADH67_00620</name>
</gene>
<dbReference type="GO" id="GO:0003796">
    <property type="term" value="F:lysozyme activity"/>
    <property type="evidence" value="ECO:0007669"/>
    <property type="project" value="UniProtKB-EC"/>
</dbReference>
<dbReference type="GO" id="GO:0009253">
    <property type="term" value="P:peptidoglycan catabolic process"/>
    <property type="evidence" value="ECO:0007669"/>
    <property type="project" value="InterPro"/>
</dbReference>
<dbReference type="GeneID" id="78363026"/>
<keyword evidence="3 7" id="KW-0081">Bacteriolytic enzyme</keyword>
<dbReference type="GO" id="GO:0031640">
    <property type="term" value="P:killing of cells of another organism"/>
    <property type="evidence" value="ECO:0007669"/>
    <property type="project" value="UniProtKB-KW"/>
</dbReference>
<dbReference type="Gene3D" id="1.10.530.40">
    <property type="match status" value="1"/>
</dbReference>
<evidence type="ECO:0000256" key="5">
    <source>
        <dbReference type="ARBA" id="ARBA00023200"/>
    </source>
</evidence>
<comment type="catalytic activity">
    <reaction evidence="1 7">
        <text>Hydrolysis of (1-&gt;4)-beta-linkages between N-acetylmuramic acid and N-acetyl-D-glucosamine residues in a peptidoglycan and between N-acetyl-D-glucosamine residues in chitodextrins.</text>
        <dbReference type="EC" id="3.2.1.17"/>
    </reaction>
</comment>
<protein>
    <recommendedName>
        <fullName evidence="7">Lysozyme</fullName>
        <ecNumber evidence="7">3.2.1.17</ecNumber>
    </recommendedName>
</protein>
<organism evidence="8 9">
    <name type="scientific">Turicimonas muris</name>
    <dbReference type="NCBI Taxonomy" id="1796652"/>
    <lineage>
        <taxon>Bacteria</taxon>
        <taxon>Pseudomonadati</taxon>
        <taxon>Pseudomonadota</taxon>
        <taxon>Betaproteobacteria</taxon>
        <taxon>Burkholderiales</taxon>
        <taxon>Sutterellaceae</taxon>
        <taxon>Turicimonas</taxon>
    </lineage>
</organism>